<dbReference type="PROSITE" id="PS50893">
    <property type="entry name" value="ABC_TRANSPORTER_2"/>
    <property type="match status" value="1"/>
</dbReference>
<dbReference type="Gene3D" id="1.20.1560.10">
    <property type="entry name" value="ABC transporter type 1, transmembrane domain"/>
    <property type="match status" value="2"/>
</dbReference>
<keyword evidence="7 10" id="KW-1133">Transmembrane helix</keyword>
<dbReference type="PROSITE" id="PS00211">
    <property type="entry name" value="ABC_TRANSPORTER_1"/>
    <property type="match status" value="1"/>
</dbReference>
<evidence type="ECO:0008006" key="14">
    <source>
        <dbReference type="Google" id="ProtNLM"/>
    </source>
</evidence>
<dbReference type="SUPFAM" id="SSF52540">
    <property type="entry name" value="P-loop containing nucleoside triphosphate hydrolases"/>
    <property type="match status" value="1"/>
</dbReference>
<dbReference type="CDD" id="cd18580">
    <property type="entry name" value="ABC_6TM_ABCC_D2"/>
    <property type="match status" value="1"/>
</dbReference>
<dbReference type="SMART" id="SM00382">
    <property type="entry name" value="AAA"/>
    <property type="match status" value="1"/>
</dbReference>
<keyword evidence="3" id="KW-0813">Transport</keyword>
<keyword evidence="4 10" id="KW-0812">Transmembrane</keyword>
<feature type="domain" description="ABC transmembrane type-1" evidence="12">
    <location>
        <begin position="888"/>
        <end position="1063"/>
    </location>
</feature>
<feature type="domain" description="ABC transmembrane type-1" evidence="12">
    <location>
        <begin position="225"/>
        <end position="493"/>
    </location>
</feature>
<dbReference type="AlphaFoldDB" id="A0A7S3QGQ5"/>
<dbReference type="CDD" id="cd18579">
    <property type="entry name" value="ABC_6TM_ABCC_D1"/>
    <property type="match status" value="1"/>
</dbReference>
<dbReference type="InterPro" id="IPR003439">
    <property type="entry name" value="ABC_transporter-like_ATP-bd"/>
</dbReference>
<dbReference type="Gene3D" id="3.40.50.300">
    <property type="entry name" value="P-loop containing nucleotide triphosphate hydrolases"/>
    <property type="match status" value="1"/>
</dbReference>
<keyword evidence="6" id="KW-0067">ATP-binding</keyword>
<feature type="compositionally biased region" description="Basic and acidic residues" evidence="9">
    <location>
        <begin position="152"/>
        <end position="168"/>
    </location>
</feature>
<feature type="transmembrane region" description="Helical" evidence="10">
    <location>
        <begin position="859"/>
        <end position="878"/>
    </location>
</feature>
<keyword evidence="5" id="KW-0547">Nucleotide-binding</keyword>
<evidence type="ECO:0000256" key="10">
    <source>
        <dbReference type="SAM" id="Phobius"/>
    </source>
</evidence>
<evidence type="ECO:0000256" key="4">
    <source>
        <dbReference type="ARBA" id="ARBA00022692"/>
    </source>
</evidence>
<organism evidence="13">
    <name type="scientific">Chaetoceros debilis</name>
    <dbReference type="NCBI Taxonomy" id="122233"/>
    <lineage>
        <taxon>Eukaryota</taxon>
        <taxon>Sar</taxon>
        <taxon>Stramenopiles</taxon>
        <taxon>Ochrophyta</taxon>
        <taxon>Bacillariophyta</taxon>
        <taxon>Coscinodiscophyceae</taxon>
        <taxon>Chaetocerotophycidae</taxon>
        <taxon>Chaetocerotales</taxon>
        <taxon>Chaetocerotaceae</taxon>
        <taxon>Chaetoceros</taxon>
    </lineage>
</organism>
<feature type="domain" description="ABC transporter" evidence="11">
    <location>
        <begin position="564"/>
        <end position="796"/>
    </location>
</feature>
<protein>
    <recommendedName>
        <fullName evidence="14">ABC transporter</fullName>
    </recommendedName>
</protein>
<dbReference type="Pfam" id="PF00664">
    <property type="entry name" value="ABC_membrane"/>
    <property type="match status" value="2"/>
</dbReference>
<keyword evidence="8 10" id="KW-0472">Membrane</keyword>
<dbReference type="PANTHER" id="PTHR24223:SF456">
    <property type="entry name" value="MULTIDRUG RESISTANCE-ASSOCIATED PROTEIN LETHAL(2)03659"/>
    <property type="match status" value="1"/>
</dbReference>
<feature type="region of interest" description="Disordered" evidence="9">
    <location>
        <begin position="152"/>
        <end position="196"/>
    </location>
</feature>
<evidence type="ECO:0000256" key="3">
    <source>
        <dbReference type="ARBA" id="ARBA00022448"/>
    </source>
</evidence>
<accession>A0A7S3QGQ5</accession>
<dbReference type="InterPro" id="IPR017871">
    <property type="entry name" value="ABC_transporter-like_CS"/>
</dbReference>
<dbReference type="Pfam" id="PF00005">
    <property type="entry name" value="ABC_tran"/>
    <property type="match status" value="1"/>
</dbReference>
<name>A0A7S3QGQ5_9STRA</name>
<dbReference type="SUPFAM" id="SSF90123">
    <property type="entry name" value="ABC transporter transmembrane region"/>
    <property type="match status" value="2"/>
</dbReference>
<sequence>MKEKNVNTTRLVPAVADVDAADADAADADAADKQVQEQEQEDHYQELWPENDPNRRHNVFQKVIDGLLYPYMGGILRQGAVLHKERKFYVFNSKHSVNSVENGSGEETGSGSGIAIPKELSQEDLYQAPSHMRAELLLDRFQMLYKQKHQELMDRPTLEEEKKQSSEKKVKKKNDRSGVGGVENNNNDDDHGVQRVRSSRKERGWVLIKTLWGVSNPGYIYAGYAQLVSTLAQCFYPLAVQYLLRVLERYPDQSVFGKGVGFVICLFTGSIVDGIAQERTKFGSSQAGITIRAATVSAIYHHMLNLSSVGKHQLLMGETTNLVAIDCQKLFEVCQEGHLLWSCPLSMLIVMILLLITLGPTTLVGMISMFMLVPVVKKVVEMMMAIRKKRAVFTDRRVDTMTAMLQAIRFCKLNNYEEKFLKRVHEAREKEMVWVKKELRMLGWALSMTVLTPVVACALTFITYALVNGGNVLTSSDTFTTLLLFSVLRFPIGCAGKLMGKAAQGLEACERIADFLERESVAADTLEKNNNHDDESNDGKEILLEVKNGTFTVGGSNGDQGNGMVDPEVSGHSGFGGKAEFKLSGINISIKKGETLACVGPVGSGKSTLLHALIGDVSSSESSDITMRGSVAYASQSPFILNATLRDNILFGLDYKKDLYDRVLEACNLLPDLEKLGQARDLTEIGERGVTLSGGQKARISLARCVYSQPSIALFDDILSALDAATGKYVFEQLFEPSRNGSGLLSKTAVILVTHASHFLSRVGNILVLVKGKSVFVGNWHELLSVQTEDCAASQVINSIRSSVQEKDIGSDETSRSKRGKFGKDEAASAGIKDGDDGILMTEEERDFGLSDVKTWFTWFKYAGGAWFVTLVVVSLTIDRGLYVMTEWWLASWTTAVSNSINRFGVTFAPQEEGLSAQRDFVKVYGIILVASSIATFARSHIIIQGGARCSEKMFYDMTTRVVRAPMSYFETTPMGRILNRLTYDVEILDITLSQSMTMLIIATGWFVTGIVLQITILPWNVFVLVPILAIYWLLLLFYRKSATDLQRLDAVSRSPVQAILSEDKFLFLRNGWL</sequence>
<feature type="transmembrane region" description="Helical" evidence="10">
    <location>
        <begin position="1022"/>
        <end position="1039"/>
    </location>
</feature>
<dbReference type="InterPro" id="IPR044746">
    <property type="entry name" value="ABCC_6TM_D1"/>
</dbReference>
<feature type="transmembrane region" description="Helical" evidence="10">
    <location>
        <begin position="363"/>
        <end position="380"/>
    </location>
</feature>
<dbReference type="GO" id="GO:0016020">
    <property type="term" value="C:membrane"/>
    <property type="evidence" value="ECO:0007669"/>
    <property type="project" value="UniProtKB-SubCell"/>
</dbReference>
<evidence type="ECO:0000256" key="8">
    <source>
        <dbReference type="ARBA" id="ARBA00023136"/>
    </source>
</evidence>
<comment type="similarity">
    <text evidence="2">Belongs to the ABC transporter superfamily. ABCC family. Conjugate transporter (TC 3.A.1.208) subfamily.</text>
</comment>
<evidence type="ECO:0000259" key="11">
    <source>
        <dbReference type="PROSITE" id="PS50893"/>
    </source>
</evidence>
<feature type="transmembrane region" description="Helical" evidence="10">
    <location>
        <begin position="997"/>
        <end position="1016"/>
    </location>
</feature>
<dbReference type="InterPro" id="IPR044726">
    <property type="entry name" value="ABCC_6TM_D2"/>
</dbReference>
<dbReference type="InterPro" id="IPR011527">
    <property type="entry name" value="ABC1_TM_dom"/>
</dbReference>
<dbReference type="PROSITE" id="PS50929">
    <property type="entry name" value="ABC_TM1F"/>
    <property type="match status" value="2"/>
</dbReference>
<dbReference type="GO" id="GO:0005524">
    <property type="term" value="F:ATP binding"/>
    <property type="evidence" value="ECO:0007669"/>
    <property type="project" value="UniProtKB-KW"/>
</dbReference>
<dbReference type="InterPro" id="IPR050173">
    <property type="entry name" value="ABC_transporter_C-like"/>
</dbReference>
<evidence type="ECO:0000256" key="5">
    <source>
        <dbReference type="ARBA" id="ARBA00022741"/>
    </source>
</evidence>
<dbReference type="GO" id="GO:0016887">
    <property type="term" value="F:ATP hydrolysis activity"/>
    <property type="evidence" value="ECO:0007669"/>
    <property type="project" value="InterPro"/>
</dbReference>
<evidence type="ECO:0000256" key="7">
    <source>
        <dbReference type="ARBA" id="ARBA00022989"/>
    </source>
</evidence>
<evidence type="ECO:0000256" key="2">
    <source>
        <dbReference type="ARBA" id="ARBA00009726"/>
    </source>
</evidence>
<reference evidence="13" key="1">
    <citation type="submission" date="2021-01" db="EMBL/GenBank/DDBJ databases">
        <authorList>
            <person name="Corre E."/>
            <person name="Pelletier E."/>
            <person name="Niang G."/>
            <person name="Scheremetjew M."/>
            <person name="Finn R."/>
            <person name="Kale V."/>
            <person name="Holt S."/>
            <person name="Cochrane G."/>
            <person name="Meng A."/>
            <person name="Brown T."/>
            <person name="Cohen L."/>
        </authorList>
    </citation>
    <scope>NUCLEOTIDE SEQUENCE</scope>
    <source>
        <strain evidence="13">MM31A-1</strain>
    </source>
</reference>
<dbReference type="EMBL" id="HBIO01028607">
    <property type="protein sequence ID" value="CAE0477087.1"/>
    <property type="molecule type" value="Transcribed_RNA"/>
</dbReference>
<dbReference type="InterPro" id="IPR036640">
    <property type="entry name" value="ABC1_TM_sf"/>
</dbReference>
<evidence type="ECO:0000256" key="6">
    <source>
        <dbReference type="ARBA" id="ARBA00022840"/>
    </source>
</evidence>
<dbReference type="InterPro" id="IPR027417">
    <property type="entry name" value="P-loop_NTPase"/>
</dbReference>
<gene>
    <name evidence="13" type="ORF">CDEB00056_LOCUS21940</name>
</gene>
<dbReference type="PANTHER" id="PTHR24223">
    <property type="entry name" value="ATP-BINDING CASSETTE SUB-FAMILY C"/>
    <property type="match status" value="1"/>
</dbReference>
<dbReference type="GO" id="GO:0140359">
    <property type="term" value="F:ABC-type transporter activity"/>
    <property type="evidence" value="ECO:0007669"/>
    <property type="project" value="InterPro"/>
</dbReference>
<evidence type="ECO:0000313" key="13">
    <source>
        <dbReference type="EMBL" id="CAE0477087.1"/>
    </source>
</evidence>
<evidence type="ECO:0000259" key="12">
    <source>
        <dbReference type="PROSITE" id="PS50929"/>
    </source>
</evidence>
<dbReference type="CDD" id="cd03250">
    <property type="entry name" value="ABCC_MRP_domain1"/>
    <property type="match status" value="1"/>
</dbReference>
<evidence type="ECO:0000256" key="1">
    <source>
        <dbReference type="ARBA" id="ARBA00004141"/>
    </source>
</evidence>
<comment type="subcellular location">
    <subcellularLocation>
        <location evidence="1">Membrane</location>
        <topology evidence="1">Multi-pass membrane protein</topology>
    </subcellularLocation>
</comment>
<evidence type="ECO:0000256" key="9">
    <source>
        <dbReference type="SAM" id="MobiDB-lite"/>
    </source>
</evidence>
<dbReference type="InterPro" id="IPR003593">
    <property type="entry name" value="AAA+_ATPase"/>
</dbReference>
<feature type="transmembrane region" description="Helical" evidence="10">
    <location>
        <begin position="442"/>
        <end position="467"/>
    </location>
</feature>
<proteinExistence type="inferred from homology"/>